<dbReference type="AlphaFoldDB" id="A0A844ZAA2"/>
<name>A0A844ZAA2_9SPHN</name>
<gene>
    <name evidence="5" type="ORF">GRI35_12715</name>
</gene>
<evidence type="ECO:0000256" key="2">
    <source>
        <dbReference type="ARBA" id="ARBA00022679"/>
    </source>
</evidence>
<comment type="caution">
    <text evidence="5">The sequence shown here is derived from an EMBL/GenBank/DDBJ whole genome shotgun (WGS) entry which is preliminary data.</text>
</comment>
<dbReference type="InterPro" id="IPR036390">
    <property type="entry name" value="WH_DNA-bd_sf"/>
</dbReference>
<dbReference type="Gene3D" id="3.40.50.150">
    <property type="entry name" value="Vaccinia Virus protein VP39"/>
    <property type="match status" value="1"/>
</dbReference>
<keyword evidence="6" id="KW-1185">Reference proteome</keyword>
<dbReference type="GO" id="GO:0032259">
    <property type="term" value="P:methylation"/>
    <property type="evidence" value="ECO:0007669"/>
    <property type="project" value="UniProtKB-KW"/>
</dbReference>
<dbReference type="InterPro" id="IPR016461">
    <property type="entry name" value="COMT-like"/>
</dbReference>
<dbReference type="CDD" id="cd02440">
    <property type="entry name" value="AdoMet_MTases"/>
    <property type="match status" value="1"/>
</dbReference>
<protein>
    <submittedName>
        <fullName evidence="5">Methyltransferase</fullName>
    </submittedName>
</protein>
<dbReference type="PROSITE" id="PS51683">
    <property type="entry name" value="SAM_OMT_II"/>
    <property type="match status" value="1"/>
</dbReference>
<accession>A0A844ZAA2</accession>
<dbReference type="InterPro" id="IPR029063">
    <property type="entry name" value="SAM-dependent_MTases_sf"/>
</dbReference>
<feature type="domain" description="O-methyltransferase C-terminal" evidence="4">
    <location>
        <begin position="168"/>
        <end position="355"/>
    </location>
</feature>
<dbReference type="Proteomes" id="UP000460290">
    <property type="component" value="Unassembled WGS sequence"/>
</dbReference>
<evidence type="ECO:0000313" key="6">
    <source>
        <dbReference type="Proteomes" id="UP000460290"/>
    </source>
</evidence>
<evidence type="ECO:0000256" key="3">
    <source>
        <dbReference type="ARBA" id="ARBA00022691"/>
    </source>
</evidence>
<dbReference type="OrthoDB" id="7418600at2"/>
<dbReference type="GO" id="GO:0008171">
    <property type="term" value="F:O-methyltransferase activity"/>
    <property type="evidence" value="ECO:0007669"/>
    <property type="project" value="InterPro"/>
</dbReference>
<reference evidence="5 6" key="1">
    <citation type="submission" date="2019-12" db="EMBL/GenBank/DDBJ databases">
        <title>Genomic-based taxomic classification of the family Erythrobacteraceae.</title>
        <authorList>
            <person name="Xu L."/>
        </authorList>
    </citation>
    <scope>NUCLEOTIDE SEQUENCE [LARGE SCALE GENOMIC DNA]</scope>
    <source>
        <strain evidence="5 6">KCTC 42006</strain>
    </source>
</reference>
<sequence length="375" mass="41677">MSNIKDSELTTPNWRTRWALCRNRVLGSQRFQNWAAKTLIFRRIARRKAAGQFHLIAGFVYTQITYVFVQSGLIDFLREGPRQFDDVAEFLGFQREATDRILKAGAALKLCESPQYDLWLLGEVGAALSVNEGAMAMVRHHALLYRDMADPMALLSRQGGVDSELSQFWTYAQDREGGATPYSELMQATQPMVWEQIIGRYSFRQHRKMLDIGGGSGAFVEAVAGTAPRIELGIFDLADVAHLAEARFANTPLEKRVTIHSGSFRADPIPLGYDLVTLIRILHDHNDDVAAQLLKAVYESLAVGGRLLIAEPMAETRLAEGMGDAYFGMYLWAMGSGRPRSSTENRKMLKNAGFSGVKAINTPLPIIAQALVAHK</sequence>
<dbReference type="EMBL" id="WTYZ01000001">
    <property type="protein sequence ID" value="MXO84232.1"/>
    <property type="molecule type" value="Genomic_DNA"/>
</dbReference>
<keyword evidence="2 5" id="KW-0808">Transferase</keyword>
<keyword evidence="3" id="KW-0949">S-adenosyl-L-methionine</keyword>
<evidence type="ECO:0000313" key="5">
    <source>
        <dbReference type="EMBL" id="MXO84232.1"/>
    </source>
</evidence>
<evidence type="ECO:0000256" key="1">
    <source>
        <dbReference type="ARBA" id="ARBA00022603"/>
    </source>
</evidence>
<dbReference type="PANTHER" id="PTHR43712">
    <property type="entry name" value="PUTATIVE (AFU_ORTHOLOGUE AFUA_4G14580)-RELATED"/>
    <property type="match status" value="1"/>
</dbReference>
<dbReference type="SUPFAM" id="SSF46785">
    <property type="entry name" value="Winged helix' DNA-binding domain"/>
    <property type="match status" value="1"/>
</dbReference>
<evidence type="ECO:0000259" key="4">
    <source>
        <dbReference type="Pfam" id="PF00891"/>
    </source>
</evidence>
<dbReference type="Gene3D" id="1.10.10.10">
    <property type="entry name" value="Winged helix-like DNA-binding domain superfamily/Winged helix DNA-binding domain"/>
    <property type="match status" value="1"/>
</dbReference>
<dbReference type="SUPFAM" id="SSF53335">
    <property type="entry name" value="S-adenosyl-L-methionine-dependent methyltransferases"/>
    <property type="match status" value="1"/>
</dbReference>
<dbReference type="InterPro" id="IPR036388">
    <property type="entry name" value="WH-like_DNA-bd_sf"/>
</dbReference>
<dbReference type="RefSeq" id="WP_160614493.1">
    <property type="nucleotide sequence ID" value="NZ_JAUFQM010000001.1"/>
</dbReference>
<dbReference type="Pfam" id="PF00891">
    <property type="entry name" value="Methyltransf_2"/>
    <property type="match status" value="1"/>
</dbReference>
<dbReference type="PANTHER" id="PTHR43712:SF2">
    <property type="entry name" value="O-METHYLTRANSFERASE CICE"/>
    <property type="match status" value="1"/>
</dbReference>
<organism evidence="5 6">
    <name type="scientific">Pontixanthobacter aestiaquae</name>
    <dbReference type="NCBI Taxonomy" id="1509367"/>
    <lineage>
        <taxon>Bacteria</taxon>
        <taxon>Pseudomonadati</taxon>
        <taxon>Pseudomonadota</taxon>
        <taxon>Alphaproteobacteria</taxon>
        <taxon>Sphingomonadales</taxon>
        <taxon>Erythrobacteraceae</taxon>
        <taxon>Pontixanthobacter</taxon>
    </lineage>
</organism>
<keyword evidence="1 5" id="KW-0489">Methyltransferase</keyword>
<dbReference type="InterPro" id="IPR001077">
    <property type="entry name" value="COMT_C"/>
</dbReference>
<proteinExistence type="predicted"/>